<dbReference type="EMBL" id="JASHIF010000002">
    <property type="protein sequence ID" value="MDI9858021.1"/>
    <property type="molecule type" value="Genomic_DNA"/>
</dbReference>
<sequence>MSDDQEITPENSVIKYGHFSVIEEELDFPFDDLESRFDNVTSWLQQICDEGGPAHSIKEYKIGLIYSEFEYTL</sequence>
<comment type="caution">
    <text evidence="1">The sequence shown here is derived from an EMBL/GenBank/DDBJ whole genome shotgun (WGS) entry which is preliminary data.</text>
</comment>
<dbReference type="RefSeq" id="WP_283343290.1">
    <property type="nucleotide sequence ID" value="NZ_JASHIF010000002.1"/>
</dbReference>
<protein>
    <submittedName>
        <fullName evidence="1">Uncharacterized protein</fullName>
    </submittedName>
</protein>
<evidence type="ECO:0000313" key="2">
    <source>
        <dbReference type="Proteomes" id="UP001236507"/>
    </source>
</evidence>
<accession>A0ABT6Y396</accession>
<keyword evidence="2" id="KW-1185">Reference proteome</keyword>
<reference evidence="1 2" key="1">
    <citation type="submission" date="2023-05" db="EMBL/GenBank/DDBJ databases">
        <title>Novel species of genus Flectobacillus isolated from stream in China.</title>
        <authorList>
            <person name="Lu H."/>
        </authorList>
    </citation>
    <scope>NUCLEOTIDE SEQUENCE [LARGE SCALE GENOMIC DNA]</scope>
    <source>
        <strain evidence="1 2">KCTC 42575</strain>
    </source>
</reference>
<evidence type="ECO:0000313" key="1">
    <source>
        <dbReference type="EMBL" id="MDI9858021.1"/>
    </source>
</evidence>
<organism evidence="1 2">
    <name type="scientific">Flectobacillus roseus</name>
    <dbReference type="NCBI Taxonomy" id="502259"/>
    <lineage>
        <taxon>Bacteria</taxon>
        <taxon>Pseudomonadati</taxon>
        <taxon>Bacteroidota</taxon>
        <taxon>Cytophagia</taxon>
        <taxon>Cytophagales</taxon>
        <taxon>Flectobacillaceae</taxon>
        <taxon>Flectobacillus</taxon>
    </lineage>
</organism>
<dbReference type="Proteomes" id="UP001236507">
    <property type="component" value="Unassembled WGS sequence"/>
</dbReference>
<name>A0ABT6Y396_9BACT</name>
<gene>
    <name evidence="1" type="ORF">QM524_02255</name>
</gene>
<proteinExistence type="predicted"/>